<dbReference type="CDD" id="cd07381">
    <property type="entry name" value="MPP_CapA"/>
    <property type="match status" value="1"/>
</dbReference>
<dbReference type="AlphaFoldDB" id="A0A1M6KKL1"/>
<dbReference type="InterPro" id="IPR052169">
    <property type="entry name" value="CW_Biosynth-Accessory"/>
</dbReference>
<feature type="transmembrane region" description="Helical" evidence="2">
    <location>
        <begin position="7"/>
        <end position="27"/>
    </location>
</feature>
<evidence type="ECO:0000256" key="2">
    <source>
        <dbReference type="SAM" id="Phobius"/>
    </source>
</evidence>
<proteinExistence type="inferred from homology"/>
<dbReference type="PANTHER" id="PTHR33393">
    <property type="entry name" value="POLYGLUTAMINE SYNTHESIS ACCESSORY PROTEIN RV0574C-RELATED"/>
    <property type="match status" value="1"/>
</dbReference>
<evidence type="ECO:0000313" key="4">
    <source>
        <dbReference type="EMBL" id="SHJ59473.1"/>
    </source>
</evidence>
<reference evidence="4 5" key="1">
    <citation type="submission" date="2016-11" db="EMBL/GenBank/DDBJ databases">
        <authorList>
            <person name="Jaros S."/>
            <person name="Januszkiewicz K."/>
            <person name="Wedrychowicz H."/>
        </authorList>
    </citation>
    <scope>NUCLEOTIDE SEQUENCE [LARGE SCALE GENOMIC DNA]</scope>
    <source>
        <strain evidence="4 5">DSM 15212</strain>
    </source>
</reference>
<accession>A0A1M6KKL1</accession>
<evidence type="ECO:0000313" key="5">
    <source>
        <dbReference type="Proteomes" id="UP000184465"/>
    </source>
</evidence>
<keyword evidence="5" id="KW-1185">Reference proteome</keyword>
<organism evidence="4 5">
    <name type="scientific">Paramaledivibacter caminithermalis (strain DSM 15212 / CIP 107654 / DViRD3)</name>
    <name type="common">Clostridium caminithermale</name>
    <dbReference type="NCBI Taxonomy" id="1121301"/>
    <lineage>
        <taxon>Bacteria</taxon>
        <taxon>Bacillati</taxon>
        <taxon>Bacillota</taxon>
        <taxon>Clostridia</taxon>
        <taxon>Peptostreptococcales</taxon>
        <taxon>Caminicellaceae</taxon>
        <taxon>Paramaledivibacter</taxon>
    </lineage>
</organism>
<dbReference type="InterPro" id="IPR029052">
    <property type="entry name" value="Metallo-depent_PP-like"/>
</dbReference>
<dbReference type="OrthoDB" id="9810906at2"/>
<keyword evidence="2" id="KW-1133">Transmembrane helix</keyword>
<dbReference type="STRING" id="1121301.SAMN02745912_00448"/>
<dbReference type="InterPro" id="IPR019079">
    <property type="entry name" value="Capsule_synth_CapA"/>
</dbReference>
<evidence type="ECO:0000259" key="3">
    <source>
        <dbReference type="SMART" id="SM00854"/>
    </source>
</evidence>
<protein>
    <submittedName>
        <fullName evidence="4">Poly-gamma-glutamate synthesis protein (Capsule biosynthesis protein)</fullName>
    </submittedName>
</protein>
<sequence length="360" mass="41343">MKCFVKVFAISFIFFVLLFSGVLIAIFEKVEKAIESHEAVILVDGKEDVEEKNNTIKISFAGDCTIGYDERSSYAYSLPFVLEKQNNNYGYFFEKVKPVFEKDDLTIVNLENPFTTSIKRRDKQFCFKGELSYANILRAGSIEMVNIANNHIYDYSKEGFLDTIQILKNANIYYSGENYIAYYEVRDITIASIGYRGWSTYIKPNVSRDIKKAKEKADIVLVSFHWGDENKNYPNDVQKNLGRFAIDEGADIVVGHHPHVIQGIEKYKGKYIVYSLGNFCFGGNKNPRDKDTFIFQGEFTVIDKKITKIQGNIIPCSISSVNNINNYQPTILEGDEKQRVLNRIYDYSNKLKYGISPREI</sequence>
<comment type="similarity">
    <text evidence="1">Belongs to the CapA family.</text>
</comment>
<dbReference type="Proteomes" id="UP000184465">
    <property type="component" value="Unassembled WGS sequence"/>
</dbReference>
<dbReference type="RefSeq" id="WP_073146755.1">
    <property type="nucleotide sequence ID" value="NZ_FRAG01000003.1"/>
</dbReference>
<dbReference type="EMBL" id="FRAG01000003">
    <property type="protein sequence ID" value="SHJ59473.1"/>
    <property type="molecule type" value="Genomic_DNA"/>
</dbReference>
<keyword evidence="2" id="KW-0812">Transmembrane</keyword>
<dbReference type="SMART" id="SM00854">
    <property type="entry name" value="PGA_cap"/>
    <property type="match status" value="1"/>
</dbReference>
<gene>
    <name evidence="4" type="ORF">SAMN02745912_00448</name>
</gene>
<evidence type="ECO:0000256" key="1">
    <source>
        <dbReference type="ARBA" id="ARBA00005662"/>
    </source>
</evidence>
<feature type="domain" description="Capsule synthesis protein CapA" evidence="3">
    <location>
        <begin position="57"/>
        <end position="283"/>
    </location>
</feature>
<dbReference type="SUPFAM" id="SSF56300">
    <property type="entry name" value="Metallo-dependent phosphatases"/>
    <property type="match status" value="1"/>
</dbReference>
<dbReference type="Gene3D" id="3.60.21.10">
    <property type="match status" value="1"/>
</dbReference>
<name>A0A1M6KKL1_PARC5</name>
<keyword evidence="2" id="KW-0472">Membrane</keyword>
<dbReference type="PANTHER" id="PTHR33393:SF11">
    <property type="entry name" value="POLYGLUTAMINE SYNTHESIS ACCESSORY PROTEIN RV0574C-RELATED"/>
    <property type="match status" value="1"/>
</dbReference>
<dbReference type="Pfam" id="PF09587">
    <property type="entry name" value="PGA_cap"/>
    <property type="match status" value="1"/>
</dbReference>